<organism evidence="3 4">
    <name type="scientific">Tricholomella constricta</name>
    <dbReference type="NCBI Taxonomy" id="117010"/>
    <lineage>
        <taxon>Eukaryota</taxon>
        <taxon>Fungi</taxon>
        <taxon>Dikarya</taxon>
        <taxon>Basidiomycota</taxon>
        <taxon>Agaricomycotina</taxon>
        <taxon>Agaricomycetes</taxon>
        <taxon>Agaricomycetidae</taxon>
        <taxon>Agaricales</taxon>
        <taxon>Tricholomatineae</taxon>
        <taxon>Lyophyllaceae</taxon>
        <taxon>Tricholomella</taxon>
    </lineage>
</organism>
<dbReference type="Proteomes" id="UP000565441">
    <property type="component" value="Unassembled WGS sequence"/>
</dbReference>
<evidence type="ECO:0000256" key="2">
    <source>
        <dbReference type="SAM" id="SignalP"/>
    </source>
</evidence>
<dbReference type="AlphaFoldDB" id="A0A8H5M6X4"/>
<keyword evidence="4" id="KW-1185">Reference proteome</keyword>
<dbReference type="EMBL" id="JAACJP010000007">
    <property type="protein sequence ID" value="KAF5383093.1"/>
    <property type="molecule type" value="Genomic_DNA"/>
</dbReference>
<dbReference type="OrthoDB" id="2802667at2759"/>
<comment type="caution">
    <text evidence="3">The sequence shown here is derived from an EMBL/GenBank/DDBJ whole genome shotgun (WGS) entry which is preliminary data.</text>
</comment>
<sequence>MVSCTITTLILAAATAMLALAAPTKPLDSATLLKNGQEAQRLNLAFQTMKEADPCTNDEKACMSGGIAACRNGTWAVPQGRCSKTQDCFALPSVREVGTDVMCTSERNALSAIEATGATGGIFGNSTATAGDECTDESDDENDEDSSIDSSCDDGEVNNGKDTECPADTGDECDDNTPISTSSSSSASTTPSPPSSSKPEPTANFPKTVTTTITLGDQPTTLPPVTRTISPEEASSILSSLMANGATIIEAPVTSTAILTSSEATTTTIPASVSAPVTASTSNESPSKLISLTLAPSSTDVTPAVAQSAGASID</sequence>
<evidence type="ECO:0000313" key="3">
    <source>
        <dbReference type="EMBL" id="KAF5383093.1"/>
    </source>
</evidence>
<feature type="signal peptide" evidence="2">
    <location>
        <begin position="1"/>
        <end position="21"/>
    </location>
</feature>
<evidence type="ECO:0000313" key="4">
    <source>
        <dbReference type="Proteomes" id="UP000565441"/>
    </source>
</evidence>
<feature type="region of interest" description="Disordered" evidence="1">
    <location>
        <begin position="119"/>
        <end position="207"/>
    </location>
</feature>
<proteinExistence type="predicted"/>
<protein>
    <submittedName>
        <fullName evidence="3">Uncharacterized protein</fullName>
    </submittedName>
</protein>
<reference evidence="3 4" key="1">
    <citation type="journal article" date="2020" name="ISME J.">
        <title>Uncovering the hidden diversity of litter-decomposition mechanisms in mushroom-forming fungi.</title>
        <authorList>
            <person name="Floudas D."/>
            <person name="Bentzer J."/>
            <person name="Ahren D."/>
            <person name="Johansson T."/>
            <person name="Persson P."/>
            <person name="Tunlid A."/>
        </authorList>
    </citation>
    <scope>NUCLEOTIDE SEQUENCE [LARGE SCALE GENOMIC DNA]</scope>
    <source>
        <strain evidence="3 4">CBS 661.87</strain>
    </source>
</reference>
<keyword evidence="2" id="KW-0732">Signal</keyword>
<feature type="chain" id="PRO_5034503531" evidence="2">
    <location>
        <begin position="22"/>
        <end position="314"/>
    </location>
</feature>
<feature type="compositionally biased region" description="Acidic residues" evidence="1">
    <location>
        <begin position="133"/>
        <end position="156"/>
    </location>
</feature>
<evidence type="ECO:0000256" key="1">
    <source>
        <dbReference type="SAM" id="MobiDB-lite"/>
    </source>
</evidence>
<gene>
    <name evidence="3" type="ORF">D9615_005072</name>
</gene>
<accession>A0A8H5M6X4</accession>
<name>A0A8H5M6X4_9AGAR</name>
<feature type="compositionally biased region" description="Low complexity" evidence="1">
    <location>
        <begin position="177"/>
        <end position="190"/>
    </location>
</feature>